<proteinExistence type="predicted"/>
<sequence length="64" mass="7557">MDFFVDDISVYTFNPMDKKENTWPFNQPFYFIINMVIGANFGGPKVDDDIFPKDFIVDYVSVYK</sequence>
<dbReference type="SUPFAM" id="SSF49899">
    <property type="entry name" value="Concanavalin A-like lectins/glucanases"/>
    <property type="match status" value="1"/>
</dbReference>
<dbReference type="Proteomes" id="UP000236737">
    <property type="component" value="Unassembled WGS sequence"/>
</dbReference>
<dbReference type="GO" id="GO:0005975">
    <property type="term" value="P:carbohydrate metabolic process"/>
    <property type="evidence" value="ECO:0007669"/>
    <property type="project" value="UniProtKB-ARBA"/>
</dbReference>
<dbReference type="InterPro" id="IPR013320">
    <property type="entry name" value="ConA-like_dom_sf"/>
</dbReference>
<keyword evidence="2" id="KW-1185">Reference proteome</keyword>
<evidence type="ECO:0008006" key="3">
    <source>
        <dbReference type="Google" id="ProtNLM"/>
    </source>
</evidence>
<dbReference type="OrthoDB" id="9809583at2"/>
<evidence type="ECO:0000313" key="1">
    <source>
        <dbReference type="EMBL" id="SEF85300.1"/>
    </source>
</evidence>
<dbReference type="GO" id="GO:0004553">
    <property type="term" value="F:hydrolase activity, hydrolyzing O-glycosyl compounds"/>
    <property type="evidence" value="ECO:0007669"/>
    <property type="project" value="UniProtKB-ARBA"/>
</dbReference>
<protein>
    <recommendedName>
        <fullName evidence="3">Glycosyl hydrolases family 16</fullName>
    </recommendedName>
</protein>
<name>A0A1H5VDL1_9FLAO</name>
<accession>A0A1H5VDL1</accession>
<dbReference type="AlphaFoldDB" id="A0A1H5VDL1"/>
<reference evidence="2" key="1">
    <citation type="submission" date="2016-10" db="EMBL/GenBank/DDBJ databases">
        <authorList>
            <person name="Varghese N."/>
            <person name="Submissions S."/>
        </authorList>
    </citation>
    <scope>NUCLEOTIDE SEQUENCE [LARGE SCALE GENOMIC DNA]</scope>
    <source>
        <strain evidence="2">CGMCC 1.9230</strain>
    </source>
</reference>
<dbReference type="Gene3D" id="2.60.120.200">
    <property type="match status" value="1"/>
</dbReference>
<organism evidence="1 2">
    <name type="scientific">Flavobacterium urumqiense</name>
    <dbReference type="NCBI Taxonomy" id="935224"/>
    <lineage>
        <taxon>Bacteria</taxon>
        <taxon>Pseudomonadati</taxon>
        <taxon>Bacteroidota</taxon>
        <taxon>Flavobacteriia</taxon>
        <taxon>Flavobacteriales</taxon>
        <taxon>Flavobacteriaceae</taxon>
        <taxon>Flavobacterium</taxon>
    </lineage>
</organism>
<dbReference type="RefSeq" id="WP_103999253.1">
    <property type="nucleotide sequence ID" value="NZ_FNVP01000003.1"/>
</dbReference>
<dbReference type="EMBL" id="FNVP01000003">
    <property type="protein sequence ID" value="SEF85300.1"/>
    <property type="molecule type" value="Genomic_DNA"/>
</dbReference>
<evidence type="ECO:0000313" key="2">
    <source>
        <dbReference type="Proteomes" id="UP000236737"/>
    </source>
</evidence>
<gene>
    <name evidence="1" type="ORF">SAMN04488130_103174</name>
</gene>